<dbReference type="Proteomes" id="UP001476282">
    <property type="component" value="Unassembled WGS sequence"/>
</dbReference>
<keyword evidence="4" id="KW-1185">Reference proteome</keyword>
<evidence type="ECO:0008006" key="5">
    <source>
        <dbReference type="Google" id="ProtNLM"/>
    </source>
</evidence>
<proteinExistence type="predicted"/>
<dbReference type="SUPFAM" id="SSF49899">
    <property type="entry name" value="Concanavalin A-like lectins/glucanases"/>
    <property type="match status" value="1"/>
</dbReference>
<dbReference type="InterPro" id="IPR011050">
    <property type="entry name" value="Pectin_lyase_fold/virulence"/>
</dbReference>
<dbReference type="InterPro" id="IPR013320">
    <property type="entry name" value="ConA-like_dom_sf"/>
</dbReference>
<keyword evidence="1" id="KW-0175">Coiled coil</keyword>
<dbReference type="RefSeq" id="WP_353566878.1">
    <property type="nucleotide sequence ID" value="NZ_BAABRI010000009.1"/>
</dbReference>
<evidence type="ECO:0000313" key="4">
    <source>
        <dbReference type="Proteomes" id="UP001476282"/>
    </source>
</evidence>
<dbReference type="Pfam" id="PF13385">
    <property type="entry name" value="Laminin_G_3"/>
    <property type="match status" value="1"/>
</dbReference>
<reference evidence="3 4" key="1">
    <citation type="submission" date="2024-02" db="EMBL/GenBank/DDBJ databases">
        <title>Haloferula sargassicola NBRC 104335.</title>
        <authorList>
            <person name="Ichikawa N."/>
            <person name="Katano-Makiyama Y."/>
            <person name="Hidaka K."/>
        </authorList>
    </citation>
    <scope>NUCLEOTIDE SEQUENCE [LARGE SCALE GENOMIC DNA]</scope>
    <source>
        <strain evidence="3 4">NBRC 104335</strain>
    </source>
</reference>
<dbReference type="SUPFAM" id="SSF51126">
    <property type="entry name" value="Pectin lyase-like"/>
    <property type="match status" value="1"/>
</dbReference>
<accession>A0ABP9UTS2</accession>
<sequence length="1974" mass="213177">MKTTTSLALLAAFALAPLLRAGDGPGGVGVRGSDLRLWMDSRAGYDLVTSSPRLIRNFADGSVLSPATDRGVVTQVIRDNATSRDSKALTATDCVLALKLNESSTDGPAHDRFDSSRSGTYFGHPVAGMKFYGSSGVEFDGTNGVSLPANGALEALTGDYEVSVWIKPSSLVGRQPILTAEPSASGGFALALNGDHLLVNDWAVAAYDFTNLKIKAHEWTHIHMIVRFPFGTPRKTVQIRLNGGEVFGQASNSSTLQINTNLTPPSNTRYYVAKVPGFSDGFHGAIADLHVYGHAGPANPQILDYELVDIIETAKEHPLNHRAAVRFNSSNRDTARSAPTMAVSDTMSLFAVSRYDAPVYQDGETQSVVLRSTNGNFFAQIPDRNGKVSFHLGGSVFSGYDTAAGTIRGDYQQPGFPSKDQFRIWSMITGSGGAINVIREDGRVIASGNPNPTGGFDTLSIGNDSLFSGSGPAHEIGEVILYNRRLEDPEATLVTNYLSAKFGKSRPAIDLFAGDDPSMGDYDFDLIGILNTASSKHDASTGGGLTLEDVDFLRSSGGSGVITSNSFLAAHNQTAVKGRFIPATIASVIPREWFFDVRTEFTGTQVHLAFDYHMSVDPRENFTVPPHLTHHLLFRPTRTSDYEIVATIDRDGSLVDFGNLTVGPDEVLKTGYYAIGCSREATSLLPTAGKTFEVRYDSTVSVVQRSGNVWRVPFQESFSFSAESAIGAAITAINAEPNDGTVNYLDLRGLKLPGTAAPSSANTFRLVNSGFAALLRNTVVEGPSDIPPGRLVFTNSCGIGVDGGACVELRHLYFDGCAGQGFAGALDIHTGDVFVRNCVFKNNTNTGASGSFPNFVTTPGANARPLGVELGFTNTVLLGAAPERASDDIDFVSPRPPLYQRSSGGDGSFAQGGAAGGRYNEGGANTGTLGGVGGFGACDGAAGFETPKVGGGSAALGGAIFIYRGNLRIENSGFLDNSAVGGTGGSRLRINPDGSTSVTSQAAGYGGAVFAWDEARVESFRDSILSGNISDNATDNPFDAPIAGVNNGPFYGGGFPSAELLAETSATLDLLTYINPITGAVNDDAITAYQYLLYQKEGPLVKPRYDLFDTTIATDAKVAAFVAALAPLKARAAADPDSVFTQRLLLDSLHHLASIYGIKGDSAYQNCVSAPLDPGFVSTNLSQEIDELTAALGFYEQGIMGYVDCLKQPVVFQAFRKLVPSIPYQTYYYADAGTYQAVPAATTAGVSGLVAWESTRYRDLALLFELLDDYGRGASRLVETLVRRNLHERIEGEESLPADRDLALQIANRSQVKLQGWGDALLAVFGDDLVMSPETTPGLERSVANWRQALSELGTAQSALKGETNPIGYANDFLMLLPNSDIATLTGNLKFHSFDGFIKILDPTKSGSPMKSAKDSFQAAVDSNGQFEESQDKLTEEATKLISSARERLREITGKYPEETGFDTPWLNVGSAFWEQFQNIDRAKSEITRNRIHIDNLNEEIRIEIKRVEDQKGINIKRDDLVIEYGDKVSKIDDQIAAIEISQNALGGITDALDPELISGGPLGLAVLGAKLFNVAAQAGAEVGKAELESQKDELATQQMKDETALDNESLDIDSKAFIATRLLDMKELDLDSQVAAQNLRQEAGRLAALTDEIQRLLKNIEEAQTTIQDRVYADPSQRLRVSQEYQDYLFDFRLAQQWLFFATRALEYKKNGPFNDGVNTLDTLFKIRSYPELEDYYEALIAFDNATGATDTQQNDWFSLREDSYGIEPTTAGGDGEFRNHFELVESGPRAPYYRLVFSTLRTPSGGAFFSTNEYLDKIGSFKMLMTFGSTPASNRITARIRYGDVSYFRDRTAGFPNPASADELESEFITYINRDWALGAWNSSGTSLLPNRYVQVRFNPISIPVRQRIEDGNPTSDDAAIAPETEFTAFRERSVAATRWELEIPTTNLSPAGLADVKDIRIKFQHFSSPRQ</sequence>
<feature type="coiled-coil region" evidence="1">
    <location>
        <begin position="1640"/>
        <end position="1667"/>
    </location>
</feature>
<dbReference type="Gene3D" id="2.60.120.200">
    <property type="match status" value="1"/>
</dbReference>
<organism evidence="3 4">
    <name type="scientific">Haloferula sargassicola</name>
    <dbReference type="NCBI Taxonomy" id="490096"/>
    <lineage>
        <taxon>Bacteria</taxon>
        <taxon>Pseudomonadati</taxon>
        <taxon>Verrucomicrobiota</taxon>
        <taxon>Verrucomicrobiia</taxon>
        <taxon>Verrucomicrobiales</taxon>
        <taxon>Verrucomicrobiaceae</taxon>
        <taxon>Haloferula</taxon>
    </lineage>
</organism>
<feature type="chain" id="PRO_5045395962" description="LamG-like jellyroll fold domain-containing protein" evidence="2">
    <location>
        <begin position="22"/>
        <end position="1974"/>
    </location>
</feature>
<comment type="caution">
    <text evidence="3">The sequence shown here is derived from an EMBL/GenBank/DDBJ whole genome shotgun (WGS) entry which is preliminary data.</text>
</comment>
<feature type="signal peptide" evidence="2">
    <location>
        <begin position="1"/>
        <end position="21"/>
    </location>
</feature>
<name>A0ABP9UTS2_9BACT</name>
<evidence type="ECO:0000313" key="3">
    <source>
        <dbReference type="EMBL" id="GAA5482749.1"/>
    </source>
</evidence>
<evidence type="ECO:0000256" key="1">
    <source>
        <dbReference type="SAM" id="Coils"/>
    </source>
</evidence>
<keyword evidence="2" id="KW-0732">Signal</keyword>
<evidence type="ECO:0000256" key="2">
    <source>
        <dbReference type="SAM" id="SignalP"/>
    </source>
</evidence>
<protein>
    <recommendedName>
        <fullName evidence="5">LamG-like jellyroll fold domain-containing protein</fullName>
    </recommendedName>
</protein>
<gene>
    <name evidence="3" type="ORF">Hsar01_01972</name>
</gene>
<dbReference type="EMBL" id="BAABRI010000009">
    <property type="protein sequence ID" value="GAA5482749.1"/>
    <property type="molecule type" value="Genomic_DNA"/>
</dbReference>